<dbReference type="GO" id="GO:0009424">
    <property type="term" value="C:bacterial-type flagellum hook"/>
    <property type="evidence" value="ECO:0007669"/>
    <property type="project" value="TreeGrafter"/>
</dbReference>
<evidence type="ECO:0000256" key="4">
    <source>
        <dbReference type="RuleBase" id="RU362116"/>
    </source>
</evidence>
<protein>
    <submittedName>
        <fullName evidence="8">Flagellar basal-body rod protein FlgF</fullName>
    </submittedName>
</protein>
<reference evidence="8" key="1">
    <citation type="journal article" date="2023" name="J. Hazard. Mater.">
        <title>Anaerobic biodegradation of pyrene and benzo[a]pyrene by a new sulfate-reducing Desulforamulus aquiferis strain DSA.</title>
        <authorList>
            <person name="Zhang Z."/>
            <person name="Sun J."/>
            <person name="Gong X."/>
            <person name="Wang C."/>
            <person name="Wang H."/>
        </authorList>
    </citation>
    <scope>NUCLEOTIDE SEQUENCE</scope>
    <source>
        <strain evidence="8">DSA</strain>
    </source>
</reference>
<evidence type="ECO:0000259" key="7">
    <source>
        <dbReference type="Pfam" id="PF22692"/>
    </source>
</evidence>
<comment type="caution">
    <text evidence="8">The sequence shown here is derived from an EMBL/GenBank/DDBJ whole genome shotgun (WGS) entry which is preliminary data.</text>
</comment>
<feature type="domain" description="Flagellar basal-body/hook protein C-terminal" evidence="6">
    <location>
        <begin position="206"/>
        <end position="250"/>
    </location>
</feature>
<evidence type="ECO:0000313" key="8">
    <source>
        <dbReference type="EMBL" id="MDO7788373.1"/>
    </source>
</evidence>
<dbReference type="PANTHER" id="PTHR30435">
    <property type="entry name" value="FLAGELLAR PROTEIN"/>
    <property type="match status" value="1"/>
</dbReference>
<evidence type="ECO:0000256" key="2">
    <source>
        <dbReference type="ARBA" id="ARBA00009677"/>
    </source>
</evidence>
<dbReference type="GO" id="GO:0071978">
    <property type="term" value="P:bacterial-type flagellum-dependent swarming motility"/>
    <property type="evidence" value="ECO:0007669"/>
    <property type="project" value="TreeGrafter"/>
</dbReference>
<evidence type="ECO:0000259" key="6">
    <source>
        <dbReference type="Pfam" id="PF06429"/>
    </source>
</evidence>
<dbReference type="InterPro" id="IPR020013">
    <property type="entry name" value="Flagellar_FlgE/F/G"/>
</dbReference>
<dbReference type="Proteomes" id="UP001172911">
    <property type="component" value="Unassembled WGS sequence"/>
</dbReference>
<dbReference type="EMBL" id="JARPTC010000021">
    <property type="protein sequence ID" value="MDO7788373.1"/>
    <property type="molecule type" value="Genomic_DNA"/>
</dbReference>
<evidence type="ECO:0000313" key="9">
    <source>
        <dbReference type="Proteomes" id="UP001172911"/>
    </source>
</evidence>
<dbReference type="Pfam" id="PF00460">
    <property type="entry name" value="Flg_bb_rod"/>
    <property type="match status" value="1"/>
</dbReference>
<keyword evidence="8" id="KW-0282">Flagellum</keyword>
<dbReference type="SUPFAM" id="SSF117143">
    <property type="entry name" value="Flagellar hook protein flgE"/>
    <property type="match status" value="1"/>
</dbReference>
<dbReference type="InterPro" id="IPR012836">
    <property type="entry name" value="FlgF"/>
</dbReference>
<dbReference type="RefSeq" id="WP_304544253.1">
    <property type="nucleotide sequence ID" value="NZ_JARPTC010000021.1"/>
</dbReference>
<name>A0AAW7ZG51_9FIRM</name>
<dbReference type="InterPro" id="IPR037925">
    <property type="entry name" value="FlgE/F/G-like"/>
</dbReference>
<comment type="subcellular location">
    <subcellularLocation>
        <location evidence="1 4">Bacterial flagellum basal body</location>
    </subcellularLocation>
</comment>
<evidence type="ECO:0000259" key="5">
    <source>
        <dbReference type="Pfam" id="PF00460"/>
    </source>
</evidence>
<dbReference type="GO" id="GO:0005829">
    <property type="term" value="C:cytosol"/>
    <property type="evidence" value="ECO:0007669"/>
    <property type="project" value="TreeGrafter"/>
</dbReference>
<dbReference type="AlphaFoldDB" id="A0AAW7ZG51"/>
<keyword evidence="8" id="KW-0969">Cilium</keyword>
<comment type="similarity">
    <text evidence="2 4">Belongs to the flagella basal body rod proteins family.</text>
</comment>
<dbReference type="PANTHER" id="PTHR30435:SF1">
    <property type="entry name" value="FLAGELLAR HOOK PROTEIN FLGE"/>
    <property type="match status" value="1"/>
</dbReference>
<dbReference type="NCBIfam" id="TIGR02490">
    <property type="entry name" value="flgF"/>
    <property type="match status" value="1"/>
</dbReference>
<sequence>MLRSLYSGISGLRNHQTRMDVVGNNIANVNTTGYKSGRVNFQDSLSQYYSNNAAIGQNQVGTGMKVASINNNFIQGPLQNTGRTLDLSIQGDGFFTLQDANGNLSYTREGIFFVNASGELVNSDGYLVVDDGGSPITLTPPINQLSINELGEIFENGSTTATAQIGITTFANREGLAKAGNNRYLETMASGTPTLGAPNSDNVVISGYLEMSNVDLSQEMVDMMVTQRGFQANSRVITVSDSLLEELVNLKR</sequence>
<dbReference type="Pfam" id="PF22692">
    <property type="entry name" value="LlgE_F_G_D1"/>
    <property type="match status" value="1"/>
</dbReference>
<gene>
    <name evidence="8" type="primary">flgF</name>
    <name evidence="8" type="ORF">P6N53_14190</name>
</gene>
<feature type="domain" description="Flagellar basal body rod protein N-terminal" evidence="5">
    <location>
        <begin position="5"/>
        <end position="35"/>
    </location>
</feature>
<dbReference type="InterPro" id="IPR010930">
    <property type="entry name" value="Flg_bb/hook_C_dom"/>
</dbReference>
<keyword evidence="8" id="KW-0966">Cell projection</keyword>
<dbReference type="InterPro" id="IPR053967">
    <property type="entry name" value="LlgE_F_G-like_D1"/>
</dbReference>
<dbReference type="InterPro" id="IPR001444">
    <property type="entry name" value="Flag_bb_rod_N"/>
</dbReference>
<feature type="domain" description="Flagellar hook protein FlgE/F/G-like D1" evidence="7">
    <location>
        <begin position="89"/>
        <end position="153"/>
    </location>
</feature>
<dbReference type="NCBIfam" id="TIGR03506">
    <property type="entry name" value="FlgEFG_subfam"/>
    <property type="match status" value="2"/>
</dbReference>
<dbReference type="GO" id="GO:0030694">
    <property type="term" value="C:bacterial-type flagellum basal body, rod"/>
    <property type="evidence" value="ECO:0007669"/>
    <property type="project" value="InterPro"/>
</dbReference>
<accession>A0AAW7ZG51</accession>
<keyword evidence="3 4" id="KW-0975">Bacterial flagellum</keyword>
<organism evidence="8 9">
    <name type="scientific">Desulforamulus aquiferis</name>
    <dbReference type="NCBI Taxonomy" id="1397668"/>
    <lineage>
        <taxon>Bacteria</taxon>
        <taxon>Bacillati</taxon>
        <taxon>Bacillota</taxon>
        <taxon>Clostridia</taxon>
        <taxon>Eubacteriales</taxon>
        <taxon>Peptococcaceae</taxon>
        <taxon>Desulforamulus</taxon>
    </lineage>
</organism>
<reference evidence="8" key="2">
    <citation type="submission" date="2023-03" db="EMBL/GenBank/DDBJ databases">
        <authorList>
            <person name="Zhang Z."/>
        </authorList>
    </citation>
    <scope>NUCLEOTIDE SEQUENCE</scope>
    <source>
        <strain evidence="8">DSA</strain>
    </source>
</reference>
<dbReference type="Pfam" id="PF06429">
    <property type="entry name" value="Flg_bbr_C"/>
    <property type="match status" value="1"/>
</dbReference>
<proteinExistence type="inferred from homology"/>
<evidence type="ECO:0000256" key="3">
    <source>
        <dbReference type="ARBA" id="ARBA00023143"/>
    </source>
</evidence>
<evidence type="ECO:0000256" key="1">
    <source>
        <dbReference type="ARBA" id="ARBA00004117"/>
    </source>
</evidence>
<keyword evidence="9" id="KW-1185">Reference proteome</keyword>